<gene>
    <name evidence="4" type="ORF">Aph01nite_69540</name>
</gene>
<feature type="domain" description="NodB homology" evidence="3">
    <location>
        <begin position="110"/>
        <end position="286"/>
    </location>
</feature>
<evidence type="ECO:0000256" key="2">
    <source>
        <dbReference type="ARBA" id="ARBA00022801"/>
    </source>
</evidence>
<dbReference type="GO" id="GO:0005975">
    <property type="term" value="P:carbohydrate metabolic process"/>
    <property type="evidence" value="ECO:0007669"/>
    <property type="project" value="InterPro"/>
</dbReference>
<keyword evidence="1" id="KW-0479">Metal-binding</keyword>
<keyword evidence="2" id="KW-0378">Hydrolase</keyword>
<dbReference type="GO" id="GO:0016020">
    <property type="term" value="C:membrane"/>
    <property type="evidence" value="ECO:0007669"/>
    <property type="project" value="TreeGrafter"/>
</dbReference>
<evidence type="ECO:0000313" key="4">
    <source>
        <dbReference type="EMBL" id="GIH28644.1"/>
    </source>
</evidence>
<name>A0A919QIH7_9ACTN</name>
<dbReference type="GO" id="GO:0016810">
    <property type="term" value="F:hydrolase activity, acting on carbon-nitrogen (but not peptide) bonds"/>
    <property type="evidence" value="ECO:0007669"/>
    <property type="project" value="InterPro"/>
</dbReference>
<comment type="caution">
    <text evidence="4">The sequence shown here is derived from an EMBL/GenBank/DDBJ whole genome shotgun (WGS) entry which is preliminary data.</text>
</comment>
<dbReference type="InterPro" id="IPR011330">
    <property type="entry name" value="Glyco_hydro/deAcase_b/a-brl"/>
</dbReference>
<reference evidence="4" key="1">
    <citation type="submission" date="2021-01" db="EMBL/GenBank/DDBJ databases">
        <title>Whole genome shotgun sequence of Acrocarpospora phusangensis NBRC 108782.</title>
        <authorList>
            <person name="Komaki H."/>
            <person name="Tamura T."/>
        </authorList>
    </citation>
    <scope>NUCLEOTIDE SEQUENCE</scope>
    <source>
        <strain evidence="4">NBRC 108782</strain>
    </source>
</reference>
<dbReference type="Gene3D" id="3.20.20.370">
    <property type="entry name" value="Glycoside hydrolase/deacetylase"/>
    <property type="match status" value="1"/>
</dbReference>
<protein>
    <recommendedName>
        <fullName evidence="3">NodB homology domain-containing protein</fullName>
    </recommendedName>
</protein>
<dbReference type="PANTHER" id="PTHR10587">
    <property type="entry name" value="GLYCOSYL TRANSFERASE-RELATED"/>
    <property type="match status" value="1"/>
</dbReference>
<dbReference type="InterPro" id="IPR050248">
    <property type="entry name" value="Polysacc_deacetylase_ArnD"/>
</dbReference>
<keyword evidence="5" id="KW-1185">Reference proteome</keyword>
<organism evidence="4 5">
    <name type="scientific">Acrocarpospora phusangensis</name>
    <dbReference type="NCBI Taxonomy" id="1070424"/>
    <lineage>
        <taxon>Bacteria</taxon>
        <taxon>Bacillati</taxon>
        <taxon>Actinomycetota</taxon>
        <taxon>Actinomycetes</taxon>
        <taxon>Streptosporangiales</taxon>
        <taxon>Streptosporangiaceae</taxon>
        <taxon>Acrocarpospora</taxon>
    </lineage>
</organism>
<dbReference type="AlphaFoldDB" id="A0A919QIH7"/>
<dbReference type="PROSITE" id="PS51677">
    <property type="entry name" value="NODB"/>
    <property type="match status" value="1"/>
</dbReference>
<dbReference type="SUPFAM" id="SSF88713">
    <property type="entry name" value="Glycoside hydrolase/deacetylase"/>
    <property type="match status" value="1"/>
</dbReference>
<dbReference type="Proteomes" id="UP000640052">
    <property type="component" value="Unassembled WGS sequence"/>
</dbReference>
<proteinExistence type="predicted"/>
<dbReference type="Pfam" id="PF01522">
    <property type="entry name" value="Polysacc_deac_1"/>
    <property type="match status" value="1"/>
</dbReference>
<evidence type="ECO:0000256" key="1">
    <source>
        <dbReference type="ARBA" id="ARBA00022723"/>
    </source>
</evidence>
<sequence>MVTRECFIGAPRFSELTRAAPATWLPGTERRHILRRNNSHHLTKRFEAQIPSIRRPDPGAKLIRYLRRLTDRPSAVAHPSRLAALAAAALVVATPLPAQASTPSFHCRNGYVGLTYDDGPIPETTPTLLRALRKANAKATFFNLGSASETNPDLVRAQQRAGMWIANHTMTHPHLTQIGEPAAFNEIADTQKVLRRITGHRPTLFRPPYGETNEQVREDARRLGLLEVLWTVDSRDWAGATTEEIVAAADTLQPGGIILMHEWAQPSVDAVPQIVSNLRKRGLCPGKIVFTPRKVPYSDIFFHAVAVAP</sequence>
<dbReference type="EMBL" id="BOOA01000088">
    <property type="protein sequence ID" value="GIH28644.1"/>
    <property type="molecule type" value="Genomic_DNA"/>
</dbReference>
<dbReference type="GO" id="GO:0046872">
    <property type="term" value="F:metal ion binding"/>
    <property type="evidence" value="ECO:0007669"/>
    <property type="project" value="UniProtKB-KW"/>
</dbReference>
<dbReference type="PANTHER" id="PTHR10587:SF133">
    <property type="entry name" value="CHITIN DEACETYLASE 1-RELATED"/>
    <property type="match status" value="1"/>
</dbReference>
<accession>A0A919QIH7</accession>
<dbReference type="InterPro" id="IPR002509">
    <property type="entry name" value="NODB_dom"/>
</dbReference>
<evidence type="ECO:0000259" key="3">
    <source>
        <dbReference type="PROSITE" id="PS51677"/>
    </source>
</evidence>
<evidence type="ECO:0000313" key="5">
    <source>
        <dbReference type="Proteomes" id="UP000640052"/>
    </source>
</evidence>